<name>A0AAE0NLD1_9PEZI</name>
<gene>
    <name evidence="2" type="ORF">B0T24DRAFT_605775</name>
</gene>
<reference evidence="2" key="2">
    <citation type="submission" date="2023-06" db="EMBL/GenBank/DDBJ databases">
        <authorList>
            <consortium name="Lawrence Berkeley National Laboratory"/>
            <person name="Haridas S."/>
            <person name="Hensen N."/>
            <person name="Bonometti L."/>
            <person name="Westerberg I."/>
            <person name="Brannstrom I.O."/>
            <person name="Guillou S."/>
            <person name="Cros-Aarteil S."/>
            <person name="Calhoun S."/>
            <person name="Kuo A."/>
            <person name="Mondo S."/>
            <person name="Pangilinan J."/>
            <person name="Riley R."/>
            <person name="Labutti K."/>
            <person name="Andreopoulos B."/>
            <person name="Lipzen A."/>
            <person name="Chen C."/>
            <person name="Yanf M."/>
            <person name="Daum C."/>
            <person name="Ng V."/>
            <person name="Clum A."/>
            <person name="Steindorff A."/>
            <person name="Ohm R."/>
            <person name="Martin F."/>
            <person name="Silar P."/>
            <person name="Natvig D."/>
            <person name="Lalanne C."/>
            <person name="Gautier V."/>
            <person name="Ament-Velasquez S.L."/>
            <person name="Kruys A."/>
            <person name="Hutchinson M.I."/>
            <person name="Powell A.J."/>
            <person name="Barry K."/>
            <person name="Miller A.N."/>
            <person name="Grigoriev I.V."/>
            <person name="Debuchy R."/>
            <person name="Gladieux P."/>
            <person name="Thoren M.H."/>
            <person name="Johannesson H."/>
        </authorList>
    </citation>
    <scope>NUCLEOTIDE SEQUENCE</scope>
    <source>
        <strain evidence="2">CBS 958.72</strain>
    </source>
</reference>
<sequence>MSFFLAKHIFRHTATLLLICTIASFPRAVTVKTGPQNARHQTATACARLVPGRRDCYWLDEPNEKTFPPPS</sequence>
<comment type="caution">
    <text evidence="2">The sequence shown here is derived from an EMBL/GenBank/DDBJ whole genome shotgun (WGS) entry which is preliminary data.</text>
</comment>
<feature type="signal peptide" evidence="1">
    <location>
        <begin position="1"/>
        <end position="28"/>
    </location>
</feature>
<keyword evidence="3" id="KW-1185">Reference proteome</keyword>
<dbReference type="EMBL" id="JAULSN010000001">
    <property type="protein sequence ID" value="KAK3383643.1"/>
    <property type="molecule type" value="Genomic_DNA"/>
</dbReference>
<evidence type="ECO:0000313" key="3">
    <source>
        <dbReference type="Proteomes" id="UP001287356"/>
    </source>
</evidence>
<evidence type="ECO:0008006" key="4">
    <source>
        <dbReference type="Google" id="ProtNLM"/>
    </source>
</evidence>
<protein>
    <recommendedName>
        <fullName evidence="4">Secreted protein</fullName>
    </recommendedName>
</protein>
<evidence type="ECO:0000313" key="2">
    <source>
        <dbReference type="EMBL" id="KAK3383643.1"/>
    </source>
</evidence>
<evidence type="ECO:0000256" key="1">
    <source>
        <dbReference type="SAM" id="SignalP"/>
    </source>
</evidence>
<keyword evidence="1" id="KW-0732">Signal</keyword>
<reference evidence="2" key="1">
    <citation type="journal article" date="2023" name="Mol. Phylogenet. Evol.">
        <title>Genome-scale phylogeny and comparative genomics of the fungal order Sordariales.</title>
        <authorList>
            <person name="Hensen N."/>
            <person name="Bonometti L."/>
            <person name="Westerberg I."/>
            <person name="Brannstrom I.O."/>
            <person name="Guillou S."/>
            <person name="Cros-Aarteil S."/>
            <person name="Calhoun S."/>
            <person name="Haridas S."/>
            <person name="Kuo A."/>
            <person name="Mondo S."/>
            <person name="Pangilinan J."/>
            <person name="Riley R."/>
            <person name="LaButti K."/>
            <person name="Andreopoulos B."/>
            <person name="Lipzen A."/>
            <person name="Chen C."/>
            <person name="Yan M."/>
            <person name="Daum C."/>
            <person name="Ng V."/>
            <person name="Clum A."/>
            <person name="Steindorff A."/>
            <person name="Ohm R.A."/>
            <person name="Martin F."/>
            <person name="Silar P."/>
            <person name="Natvig D.O."/>
            <person name="Lalanne C."/>
            <person name="Gautier V."/>
            <person name="Ament-Velasquez S.L."/>
            <person name="Kruys A."/>
            <person name="Hutchinson M.I."/>
            <person name="Powell A.J."/>
            <person name="Barry K."/>
            <person name="Miller A.N."/>
            <person name="Grigoriev I.V."/>
            <person name="Debuchy R."/>
            <person name="Gladieux P."/>
            <person name="Hiltunen Thoren M."/>
            <person name="Johannesson H."/>
        </authorList>
    </citation>
    <scope>NUCLEOTIDE SEQUENCE</scope>
    <source>
        <strain evidence="2">CBS 958.72</strain>
    </source>
</reference>
<accession>A0AAE0NLD1</accession>
<organism evidence="2 3">
    <name type="scientific">Lasiosphaeria ovina</name>
    <dbReference type="NCBI Taxonomy" id="92902"/>
    <lineage>
        <taxon>Eukaryota</taxon>
        <taxon>Fungi</taxon>
        <taxon>Dikarya</taxon>
        <taxon>Ascomycota</taxon>
        <taxon>Pezizomycotina</taxon>
        <taxon>Sordariomycetes</taxon>
        <taxon>Sordariomycetidae</taxon>
        <taxon>Sordariales</taxon>
        <taxon>Lasiosphaeriaceae</taxon>
        <taxon>Lasiosphaeria</taxon>
    </lineage>
</organism>
<proteinExistence type="predicted"/>
<feature type="chain" id="PRO_5041946023" description="Secreted protein" evidence="1">
    <location>
        <begin position="29"/>
        <end position="71"/>
    </location>
</feature>
<dbReference type="Proteomes" id="UP001287356">
    <property type="component" value="Unassembled WGS sequence"/>
</dbReference>
<dbReference type="AlphaFoldDB" id="A0AAE0NLD1"/>